<keyword evidence="4" id="KW-1185">Reference proteome</keyword>
<name>A0A165P6F3_9BACL</name>
<dbReference type="Pfam" id="PF06877">
    <property type="entry name" value="RraB"/>
    <property type="match status" value="1"/>
</dbReference>
<evidence type="ECO:0008006" key="5">
    <source>
        <dbReference type="Google" id="ProtNLM"/>
    </source>
</evidence>
<dbReference type="InterPro" id="IPR036701">
    <property type="entry name" value="RraB-like_sf"/>
</dbReference>
<gene>
    <name evidence="3" type="ORF">AWM68_02435</name>
</gene>
<accession>A0A165P6F3</accession>
<proteinExistence type="predicted"/>
<feature type="domain" description="Regulator of ribonuclease activity B" evidence="2">
    <location>
        <begin position="148"/>
        <end position="245"/>
    </location>
</feature>
<dbReference type="EMBL" id="LRFC01000001">
    <property type="protein sequence ID" value="KZE69145.1"/>
    <property type="molecule type" value="Genomic_DNA"/>
</dbReference>
<dbReference type="AlphaFoldDB" id="A0A165P6F3"/>
<dbReference type="RefSeq" id="WP_066236491.1">
    <property type="nucleotide sequence ID" value="NZ_LRFC01000001.1"/>
</dbReference>
<evidence type="ECO:0000313" key="3">
    <source>
        <dbReference type="EMBL" id="KZE69145.1"/>
    </source>
</evidence>
<sequence>MSDNWNFYMDELDEHLASIVVDLDVSEEVNIKKYKWLFSVTIAIKKPTELGFPEEQEDELLGEWEYDLMERLNDEEIIQVGRLTTNVTREFFYYAKKEKHSKIIDQHALAIFEKNGYKTETSGIEEDEPWSFYYEFLYPNAYHFQHMSNRELVELLENEKDHLEEPRKIEHWIEFESLDDLKAFEQDIQNENFKTEYVEQERNEDGSYSITISREDGVDYPIIDGVTDLIIEIAQKHNGEYDGWESPVILAKRG</sequence>
<comment type="caution">
    <text evidence="3">The sequence shown here is derived from an EMBL/GenBank/DDBJ whole genome shotgun (WGS) entry which is preliminary data.</text>
</comment>
<evidence type="ECO:0000259" key="1">
    <source>
        <dbReference type="Pfam" id="PF05117"/>
    </source>
</evidence>
<dbReference type="OrthoDB" id="7839302at2"/>
<feature type="domain" description="DUF695" evidence="1">
    <location>
        <begin position="3"/>
        <end position="138"/>
    </location>
</feature>
<evidence type="ECO:0000313" key="4">
    <source>
        <dbReference type="Proteomes" id="UP000076567"/>
    </source>
</evidence>
<reference evidence="4" key="1">
    <citation type="submission" date="2016-01" db="EMBL/GenBank/DDBJ databases">
        <title>Draft genome of Chromobacterium sp. F49.</title>
        <authorList>
            <person name="Hong K.W."/>
        </authorList>
    </citation>
    <scope>NUCLEOTIDE SEQUENCE [LARGE SCALE GENOMIC DNA]</scope>
    <source>
        <strain evidence="4">P7IIIA</strain>
    </source>
</reference>
<dbReference type="Gene3D" id="3.30.70.970">
    <property type="entry name" value="RraB-like"/>
    <property type="match status" value="1"/>
</dbReference>
<dbReference type="Proteomes" id="UP000076567">
    <property type="component" value="Unassembled WGS sequence"/>
</dbReference>
<dbReference type="InterPro" id="IPR009671">
    <property type="entry name" value="RraB_dom"/>
</dbReference>
<dbReference type="InterPro" id="IPR016097">
    <property type="entry name" value="DUF695"/>
</dbReference>
<protein>
    <recommendedName>
        <fullName evidence="5">DUF695 domain-containing protein</fullName>
    </recommendedName>
</protein>
<organism evidence="3 4">
    <name type="scientific">Fictibacillus phosphorivorans</name>
    <dbReference type="NCBI Taxonomy" id="1221500"/>
    <lineage>
        <taxon>Bacteria</taxon>
        <taxon>Bacillati</taxon>
        <taxon>Bacillota</taxon>
        <taxon>Bacilli</taxon>
        <taxon>Bacillales</taxon>
        <taxon>Fictibacillaceae</taxon>
        <taxon>Fictibacillus</taxon>
    </lineage>
</organism>
<dbReference type="Pfam" id="PF05117">
    <property type="entry name" value="DUF695"/>
    <property type="match status" value="1"/>
</dbReference>
<evidence type="ECO:0000259" key="2">
    <source>
        <dbReference type="Pfam" id="PF06877"/>
    </source>
</evidence>
<dbReference type="SUPFAM" id="SSF89946">
    <property type="entry name" value="Hypothetical protein VC0424"/>
    <property type="match status" value="1"/>
</dbReference>